<dbReference type="Pfam" id="PF06439">
    <property type="entry name" value="3keto-disac_hyd"/>
    <property type="match status" value="1"/>
</dbReference>
<dbReference type="AlphaFoldDB" id="A0A934VFA2"/>
<sequence>MKPFLCLLAAASLHAGEVQLFNGEDLTGWEGNAKLWSVEDGAITGRTTDDGEQFIKHNTFLIWKGGTVSDFELTFKYRIEKGNSGVQYRSKVLQPGESGPILTGYQADFEAGKRFSGILYEEKGRGILAKRGEKTTIEAVENAPAGKKGPAHKVTVTGKVGDSDAIQASIKHEDWNEYTVIAKGNHLQHFINGKQTVDVTDNDPKAAKSGVLALQIHRGPAMVVQFKDIVLKTED</sequence>
<keyword evidence="3" id="KW-1185">Reference proteome</keyword>
<evidence type="ECO:0000313" key="2">
    <source>
        <dbReference type="EMBL" id="MBK1828154.1"/>
    </source>
</evidence>
<reference evidence="2" key="1">
    <citation type="submission" date="2021-01" db="EMBL/GenBank/DDBJ databases">
        <title>Modified the classification status of verrucomicrobia.</title>
        <authorList>
            <person name="Feng X."/>
        </authorList>
    </citation>
    <scope>NUCLEOTIDE SEQUENCE</scope>
    <source>
        <strain evidence="2">KCTC 22201</strain>
    </source>
</reference>
<name>A0A934VFA2_9BACT</name>
<dbReference type="Gene3D" id="2.60.120.560">
    <property type="entry name" value="Exo-inulinase, domain 1"/>
    <property type="match status" value="1"/>
</dbReference>
<dbReference type="RefSeq" id="WP_200281018.1">
    <property type="nucleotide sequence ID" value="NZ_JAENII010000011.1"/>
</dbReference>
<evidence type="ECO:0000259" key="1">
    <source>
        <dbReference type="Pfam" id="PF06439"/>
    </source>
</evidence>
<protein>
    <submittedName>
        <fullName evidence="2">DUF1080 domain-containing protein</fullName>
    </submittedName>
</protein>
<evidence type="ECO:0000313" key="3">
    <source>
        <dbReference type="Proteomes" id="UP000658278"/>
    </source>
</evidence>
<organism evidence="2 3">
    <name type="scientific">Haloferula rosea</name>
    <dbReference type="NCBI Taxonomy" id="490093"/>
    <lineage>
        <taxon>Bacteria</taxon>
        <taxon>Pseudomonadati</taxon>
        <taxon>Verrucomicrobiota</taxon>
        <taxon>Verrucomicrobiia</taxon>
        <taxon>Verrucomicrobiales</taxon>
        <taxon>Verrucomicrobiaceae</taxon>
        <taxon>Haloferula</taxon>
    </lineage>
</organism>
<feature type="domain" description="3-keto-alpha-glucoside-1,2-lyase/3-keto-2-hydroxy-glucal hydratase" evidence="1">
    <location>
        <begin position="18"/>
        <end position="232"/>
    </location>
</feature>
<dbReference type="InterPro" id="IPR010496">
    <property type="entry name" value="AL/BT2_dom"/>
</dbReference>
<proteinExistence type="predicted"/>
<dbReference type="GO" id="GO:0016787">
    <property type="term" value="F:hydrolase activity"/>
    <property type="evidence" value="ECO:0007669"/>
    <property type="project" value="InterPro"/>
</dbReference>
<accession>A0A934VFA2</accession>
<dbReference type="EMBL" id="JAENII010000011">
    <property type="protein sequence ID" value="MBK1828154.1"/>
    <property type="molecule type" value="Genomic_DNA"/>
</dbReference>
<dbReference type="Proteomes" id="UP000658278">
    <property type="component" value="Unassembled WGS sequence"/>
</dbReference>
<comment type="caution">
    <text evidence="2">The sequence shown here is derived from an EMBL/GenBank/DDBJ whole genome shotgun (WGS) entry which is preliminary data.</text>
</comment>
<gene>
    <name evidence="2" type="ORF">JIN81_14065</name>
</gene>